<sequence length="173" mass="19773">MNKKTFILLAIMTLGIISQVHSQILEENKVDDSTHTKIQRTSWETLNMTLRFNSYFRISRINEQTYLDLKMMIGSAFSIKEQDEIIFKLSNGEFIKLLNLKDAKTCIGCGARGFNGSIAPGIEVSYILEKEQLEKLKNNTAVKITVYTNRGYVEEKVKEKNGKKISMALKLIE</sequence>
<gene>
    <name evidence="2" type="ORF">QNI19_10360</name>
</gene>
<protein>
    <submittedName>
        <fullName evidence="2">Uncharacterized protein</fullName>
    </submittedName>
</protein>
<keyword evidence="3" id="KW-1185">Reference proteome</keyword>
<dbReference type="RefSeq" id="WP_313995472.1">
    <property type="nucleotide sequence ID" value="NZ_JASJOT010000005.1"/>
</dbReference>
<dbReference type="EMBL" id="JASJOT010000005">
    <property type="protein sequence ID" value="MDJ1493333.1"/>
    <property type="molecule type" value="Genomic_DNA"/>
</dbReference>
<name>A0ABT7CHW9_9BACT</name>
<keyword evidence="1" id="KW-0732">Signal</keyword>
<evidence type="ECO:0000313" key="2">
    <source>
        <dbReference type="EMBL" id="MDJ1493333.1"/>
    </source>
</evidence>
<feature type="signal peptide" evidence="1">
    <location>
        <begin position="1"/>
        <end position="22"/>
    </location>
</feature>
<dbReference type="Proteomes" id="UP001228581">
    <property type="component" value="Unassembled WGS sequence"/>
</dbReference>
<comment type="caution">
    <text evidence="2">The sequence shown here is derived from an EMBL/GenBank/DDBJ whole genome shotgun (WGS) entry which is preliminary data.</text>
</comment>
<organism evidence="2 3">
    <name type="scientific">Xanthocytophaga flava</name>
    <dbReference type="NCBI Taxonomy" id="3048013"/>
    <lineage>
        <taxon>Bacteria</taxon>
        <taxon>Pseudomonadati</taxon>
        <taxon>Bacteroidota</taxon>
        <taxon>Cytophagia</taxon>
        <taxon>Cytophagales</taxon>
        <taxon>Rhodocytophagaceae</taxon>
        <taxon>Xanthocytophaga</taxon>
    </lineage>
</organism>
<proteinExistence type="predicted"/>
<evidence type="ECO:0000313" key="3">
    <source>
        <dbReference type="Proteomes" id="UP001228581"/>
    </source>
</evidence>
<reference evidence="2 3" key="1">
    <citation type="submission" date="2023-05" db="EMBL/GenBank/DDBJ databases">
        <authorList>
            <person name="Zhang X."/>
        </authorList>
    </citation>
    <scope>NUCLEOTIDE SEQUENCE [LARGE SCALE GENOMIC DNA]</scope>
    <source>
        <strain evidence="2 3">DM2B3-1</strain>
    </source>
</reference>
<evidence type="ECO:0000256" key="1">
    <source>
        <dbReference type="SAM" id="SignalP"/>
    </source>
</evidence>
<accession>A0ABT7CHW9</accession>
<feature type="chain" id="PRO_5045565222" evidence="1">
    <location>
        <begin position="23"/>
        <end position="173"/>
    </location>
</feature>